<evidence type="ECO:0000256" key="5">
    <source>
        <dbReference type="ARBA" id="ARBA00023163"/>
    </source>
</evidence>
<evidence type="ECO:0000256" key="2">
    <source>
        <dbReference type="ARBA" id="ARBA00022737"/>
    </source>
</evidence>
<keyword evidence="9" id="KW-1185">Reference proteome</keyword>
<dbReference type="SMART" id="SM00028">
    <property type="entry name" value="TPR"/>
    <property type="match status" value="2"/>
</dbReference>
<accession>A0A915LF65</accession>
<dbReference type="Pfam" id="PF00352">
    <property type="entry name" value="TBP"/>
    <property type="match status" value="2"/>
</dbReference>
<dbReference type="Pfam" id="PF13181">
    <property type="entry name" value="TPR_8"/>
    <property type="match status" value="2"/>
</dbReference>
<dbReference type="GO" id="GO:0003677">
    <property type="term" value="F:DNA binding"/>
    <property type="evidence" value="ECO:0007669"/>
    <property type="project" value="UniProtKB-KW"/>
</dbReference>
<dbReference type="InterPro" id="IPR012295">
    <property type="entry name" value="TBP_dom_sf"/>
</dbReference>
<evidence type="ECO:0000256" key="6">
    <source>
        <dbReference type="ARBA" id="ARBA00024020"/>
    </source>
</evidence>
<dbReference type="Gene3D" id="3.30.310.10">
    <property type="entry name" value="TATA-Binding Protein"/>
    <property type="match status" value="3"/>
</dbReference>
<dbReference type="PROSITE" id="PS50005">
    <property type="entry name" value="TPR"/>
    <property type="match status" value="2"/>
</dbReference>
<dbReference type="GO" id="GO:0006352">
    <property type="term" value="P:DNA-templated transcription initiation"/>
    <property type="evidence" value="ECO:0007669"/>
    <property type="project" value="InterPro"/>
</dbReference>
<evidence type="ECO:0000313" key="10">
    <source>
        <dbReference type="WBParaSite" id="scaffold11046_cov261.g15272"/>
    </source>
</evidence>
<dbReference type="Proteomes" id="UP000887561">
    <property type="component" value="Unplaced"/>
</dbReference>
<proteinExistence type="inferred from homology"/>
<comment type="similarity">
    <text evidence="1">Belongs to the TBP family.</text>
</comment>
<dbReference type="PRINTS" id="PR00686">
    <property type="entry name" value="TIFACTORIID"/>
</dbReference>
<dbReference type="PANTHER" id="PTHR16193">
    <property type="entry name" value="TETRATRICOPEPTIDE REPEAT PROTEIN 27"/>
    <property type="match status" value="1"/>
</dbReference>
<dbReference type="SUPFAM" id="SSF55945">
    <property type="entry name" value="TATA-box binding protein-like"/>
    <property type="match status" value="2"/>
</dbReference>
<dbReference type="AlphaFoldDB" id="A0A915LF65"/>
<evidence type="ECO:0000256" key="1">
    <source>
        <dbReference type="ARBA" id="ARBA00005560"/>
    </source>
</evidence>
<evidence type="ECO:0000256" key="7">
    <source>
        <dbReference type="PROSITE-ProRule" id="PRU00339"/>
    </source>
</evidence>
<keyword evidence="2" id="KW-0677">Repeat</keyword>
<feature type="repeat" description="TPR" evidence="7">
    <location>
        <begin position="741"/>
        <end position="774"/>
    </location>
</feature>
<keyword evidence="5" id="KW-0804">Transcription</keyword>
<evidence type="ECO:0000256" key="8">
    <source>
        <dbReference type="SAM" id="MobiDB-lite"/>
    </source>
</evidence>
<dbReference type="Gene3D" id="1.25.40.10">
    <property type="entry name" value="Tetratricopeptide repeat domain"/>
    <property type="match status" value="1"/>
</dbReference>
<evidence type="ECO:0000256" key="3">
    <source>
        <dbReference type="ARBA" id="ARBA00022803"/>
    </source>
</evidence>
<feature type="repeat" description="TPR" evidence="7">
    <location>
        <begin position="775"/>
        <end position="808"/>
    </location>
</feature>
<dbReference type="SUPFAM" id="SSF48452">
    <property type="entry name" value="TPR-like"/>
    <property type="match status" value="1"/>
</dbReference>
<evidence type="ECO:0000313" key="9">
    <source>
        <dbReference type="Proteomes" id="UP000887561"/>
    </source>
</evidence>
<dbReference type="WBParaSite" id="scaffold11046_cov261.g15272">
    <property type="protein sequence ID" value="scaffold11046_cov261.g15272"/>
    <property type="gene ID" value="scaffold11046_cov261.g15272"/>
</dbReference>
<feature type="region of interest" description="Disordered" evidence="8">
    <location>
        <begin position="1"/>
        <end position="20"/>
    </location>
</feature>
<keyword evidence="4" id="KW-0238">DNA-binding</keyword>
<sequence length="1059" mass="119716">MDQFGTSPANPQSLLNLLSGGQTPMHSGVLNFGSNGPGSVSQQPLSNYQNLFGSAGPGSTINIGAQSMHSVGGPASVFNSQGPGSVLNPFSSSGGNEYKGPSSVVNLAGIPASASNYNDGGPESVLNNLNIPMTPLQGGYSVRDSQHHIGSQLPASNIPTVIPPTPFSAPAEVPSPTLQNIVSTVNLGVQLDLKQIALRARNAEYNPKSEEMSRLAARKYARIVQKLGFNAKFTEFKVQNMVGSCDVKFPIQLEGLCITHAQFSTYEPELFPGGKVVITGAKYKKDIDEAFNQFTFIMQNNNEFIILLRQQIKNLKEDDLFDCAVSHLLIFVGANFAGFERQSVVCKNLLQGFESIEELKELSFNELAFGLNKPFDGARFIEHLFAAKEAFSHLPTSSNSSFEHLFWKYRFLNIWSNILIDKQIDLFKQMNELSNLLFKISSTSNKNLQIEFLLERALSLLNFFEFSSSKKCLEEANKLAGFKQLQLGGALGKRTQFQEKSVPQLFVEFEISSASTNQKIEEPTELIQNTKNGDDTLLEKILFDEKPKNKKQRINSYQIACILVSALLEKKGNKIEKQIEDETCMAFLEEVIDQRPFWSLQMRALIERSKLEAKNSRRIERACSQMEILANILNENVKNESIESERLNLIFVSSPLPFWKVSKLHAEILLSLGCFSEAIRIFEKLNYWEDVVKCYLNSGQSEKAEILIKKLLEEKGENPFYYCLLGNITNKECFYLKAIEPGIYFNYGYSAMKSGNFQTSVKAFHRCVNIEPEHFEAWNNLAASYIHLNQKHRAHKILQEALKLSWENTYLWTNFLLISVDIGDYESGISALEKLMDLDKNLKIDECPLEIMSIEILNEQNKEKLEGMKKSLLRVLARASSRQSFGGKLQRLHAFLKKPENGEDITQWTIFVNLLEKAFKKEFDRITIEKQSLESNEITCGSVTCETHIPIPTFTEENGIDTKLPRGWYRIGTLTIRQDHAWFNLYRRRATGLGYWDFYTQIPERSCVGHFGLHAGENIAGSVTVKDKRCFDRLVMQIERKSTTEKFDEIEFYTNKELI</sequence>
<protein>
    <submittedName>
        <fullName evidence="10">Uncharacterized protein</fullName>
    </submittedName>
</protein>
<dbReference type="PANTHER" id="PTHR16193:SF0">
    <property type="entry name" value="TETRATRICOPEPTIDE REPEAT PROTEIN 27"/>
    <property type="match status" value="1"/>
</dbReference>
<keyword evidence="3 7" id="KW-0802">TPR repeat</keyword>
<organism evidence="9 10">
    <name type="scientific">Meloidogyne javanica</name>
    <name type="common">Root-knot nematode worm</name>
    <dbReference type="NCBI Taxonomy" id="6303"/>
    <lineage>
        <taxon>Eukaryota</taxon>
        <taxon>Metazoa</taxon>
        <taxon>Ecdysozoa</taxon>
        <taxon>Nematoda</taxon>
        <taxon>Chromadorea</taxon>
        <taxon>Rhabditida</taxon>
        <taxon>Tylenchina</taxon>
        <taxon>Tylenchomorpha</taxon>
        <taxon>Tylenchoidea</taxon>
        <taxon>Meloidogynidae</taxon>
        <taxon>Meloidogyninae</taxon>
        <taxon>Meloidogyne</taxon>
        <taxon>Meloidogyne incognita group</taxon>
    </lineage>
</organism>
<dbReference type="InterPro" id="IPR019734">
    <property type="entry name" value="TPR_rpt"/>
</dbReference>
<dbReference type="InterPro" id="IPR000814">
    <property type="entry name" value="TBP"/>
</dbReference>
<dbReference type="InterPro" id="IPR044244">
    <property type="entry name" value="TTC27/Emw1"/>
</dbReference>
<dbReference type="InterPro" id="IPR011990">
    <property type="entry name" value="TPR-like_helical_dom_sf"/>
</dbReference>
<comment type="similarity">
    <text evidence="6">Belongs to the TTC27 family.</text>
</comment>
<reference evidence="10" key="1">
    <citation type="submission" date="2022-11" db="UniProtKB">
        <authorList>
            <consortium name="WormBaseParasite"/>
        </authorList>
    </citation>
    <scope>IDENTIFICATION</scope>
</reference>
<name>A0A915LF65_MELJA</name>
<evidence type="ECO:0000256" key="4">
    <source>
        <dbReference type="ARBA" id="ARBA00023125"/>
    </source>
</evidence>